<dbReference type="InterPro" id="IPR036852">
    <property type="entry name" value="Peptidase_S8/S53_dom_sf"/>
</dbReference>
<keyword evidence="1" id="KW-0378">Hydrolase</keyword>
<accession>A0A381YL62</accession>
<dbReference type="InterPro" id="IPR023827">
    <property type="entry name" value="Peptidase_S8_Asp-AS"/>
</dbReference>
<evidence type="ECO:0008006" key="3">
    <source>
        <dbReference type="Google" id="ProtNLM"/>
    </source>
</evidence>
<feature type="non-terminal residue" evidence="2">
    <location>
        <position position="202"/>
    </location>
</feature>
<reference evidence="2" key="1">
    <citation type="submission" date="2018-05" db="EMBL/GenBank/DDBJ databases">
        <authorList>
            <person name="Lanie J.A."/>
            <person name="Ng W.-L."/>
            <person name="Kazmierczak K.M."/>
            <person name="Andrzejewski T.M."/>
            <person name="Davidsen T.M."/>
            <person name="Wayne K.J."/>
            <person name="Tettelin H."/>
            <person name="Glass J.I."/>
            <person name="Rusch D."/>
            <person name="Podicherti R."/>
            <person name="Tsui H.-C.T."/>
            <person name="Winkler M.E."/>
        </authorList>
    </citation>
    <scope>NUCLEOTIDE SEQUENCE</scope>
</reference>
<organism evidence="2">
    <name type="scientific">marine metagenome</name>
    <dbReference type="NCBI Taxonomy" id="408172"/>
    <lineage>
        <taxon>unclassified sequences</taxon>
        <taxon>metagenomes</taxon>
        <taxon>ecological metagenomes</taxon>
    </lineage>
</organism>
<dbReference type="GO" id="GO:0006508">
    <property type="term" value="P:proteolysis"/>
    <property type="evidence" value="ECO:0007669"/>
    <property type="project" value="InterPro"/>
</dbReference>
<proteinExistence type="predicted"/>
<gene>
    <name evidence="2" type="ORF">METZ01_LOCUS130583</name>
</gene>
<evidence type="ECO:0000313" key="2">
    <source>
        <dbReference type="EMBL" id="SVA77729.1"/>
    </source>
</evidence>
<dbReference type="SUPFAM" id="SSF52743">
    <property type="entry name" value="Subtilisin-like"/>
    <property type="match status" value="1"/>
</dbReference>
<dbReference type="PROSITE" id="PS51892">
    <property type="entry name" value="SUBTILASE"/>
    <property type="match status" value="1"/>
</dbReference>
<evidence type="ECO:0000256" key="1">
    <source>
        <dbReference type="ARBA" id="ARBA00022801"/>
    </source>
</evidence>
<protein>
    <recommendedName>
        <fullName evidence="3">Peptidase S8/S53 domain-containing protein</fullName>
    </recommendedName>
</protein>
<dbReference type="GO" id="GO:0004252">
    <property type="term" value="F:serine-type endopeptidase activity"/>
    <property type="evidence" value="ECO:0007669"/>
    <property type="project" value="InterPro"/>
</dbReference>
<sequence length="202" mass="22289">MPKLALLVTTFIFFVFLLQQNSSGIFEDFEQMGADSDLKLESDLISTNIHEMQNNVKRYLVFGPGSFHDAYTQTKNLVYGVDSDNGFFSVGVFNQSQANKLSASGYHVIEDFPLDFHSKYATYNAISKHTQLGNIAESGKVHSLYNKTGNGIIVAIVDTGVDFSNPDIRESLLRDEDNKPVMLDADGQGLVITNSTFAAKIS</sequence>
<dbReference type="Gene3D" id="3.40.50.200">
    <property type="entry name" value="Peptidase S8/S53 domain"/>
    <property type="match status" value="1"/>
</dbReference>
<dbReference type="PROSITE" id="PS00136">
    <property type="entry name" value="SUBTILASE_ASP"/>
    <property type="match status" value="1"/>
</dbReference>
<dbReference type="EMBL" id="UINC01018493">
    <property type="protein sequence ID" value="SVA77729.1"/>
    <property type="molecule type" value="Genomic_DNA"/>
</dbReference>
<name>A0A381YL62_9ZZZZ</name>
<dbReference type="AlphaFoldDB" id="A0A381YL62"/>